<dbReference type="EMBL" id="FOOX01000010">
    <property type="protein sequence ID" value="SFG83628.1"/>
    <property type="molecule type" value="Genomic_DNA"/>
</dbReference>
<evidence type="ECO:0000313" key="1">
    <source>
        <dbReference type="EMBL" id="SFG83628.1"/>
    </source>
</evidence>
<keyword evidence="2" id="KW-1185">Reference proteome</keyword>
<sequence>MQREKTDLGKAARTLGGAAIALLANNVGVKAFGAALAASELWGDAKKTRRTKYKSQRKYRH</sequence>
<name>A0A1I2V2S2_9FIRM</name>
<dbReference type="RefSeq" id="WP_092472069.1">
    <property type="nucleotide sequence ID" value="NZ_FOOX01000010.1"/>
</dbReference>
<dbReference type="AlphaFoldDB" id="A0A1I2V2S2"/>
<accession>A0A1I2V2S2</accession>
<protein>
    <submittedName>
        <fullName evidence="1">Uncharacterized protein</fullName>
    </submittedName>
</protein>
<gene>
    <name evidence="1" type="ORF">SAMN05660649_02871</name>
</gene>
<dbReference type="Proteomes" id="UP000199337">
    <property type="component" value="Unassembled WGS sequence"/>
</dbReference>
<reference evidence="2" key="1">
    <citation type="submission" date="2016-10" db="EMBL/GenBank/DDBJ databases">
        <authorList>
            <person name="Varghese N."/>
            <person name="Submissions S."/>
        </authorList>
    </citation>
    <scope>NUCLEOTIDE SEQUENCE [LARGE SCALE GENOMIC DNA]</scope>
    <source>
        <strain evidence="2">DSM 17038</strain>
    </source>
</reference>
<organism evidence="1 2">
    <name type="scientific">Desulfotruncus arcticus DSM 17038</name>
    <dbReference type="NCBI Taxonomy" id="1121424"/>
    <lineage>
        <taxon>Bacteria</taxon>
        <taxon>Bacillati</taxon>
        <taxon>Bacillota</taxon>
        <taxon>Clostridia</taxon>
        <taxon>Eubacteriales</taxon>
        <taxon>Desulfallaceae</taxon>
        <taxon>Desulfotruncus</taxon>
    </lineage>
</organism>
<evidence type="ECO:0000313" key="2">
    <source>
        <dbReference type="Proteomes" id="UP000199337"/>
    </source>
</evidence>
<proteinExistence type="predicted"/>